<proteinExistence type="inferred from homology"/>
<dbReference type="Pfam" id="PF00501">
    <property type="entry name" value="AMP-binding"/>
    <property type="match status" value="1"/>
</dbReference>
<dbReference type="SUPFAM" id="SSF56801">
    <property type="entry name" value="Acetyl-CoA synthetase-like"/>
    <property type="match status" value="1"/>
</dbReference>
<protein>
    <submittedName>
        <fullName evidence="5">AMP-binding protein</fullName>
    </submittedName>
</protein>
<evidence type="ECO:0000256" key="1">
    <source>
        <dbReference type="ARBA" id="ARBA00006432"/>
    </source>
</evidence>
<dbReference type="InterPro" id="IPR000873">
    <property type="entry name" value="AMP-dep_synth/lig_dom"/>
</dbReference>
<dbReference type="Pfam" id="PF13193">
    <property type="entry name" value="AMP-binding_C"/>
    <property type="match status" value="1"/>
</dbReference>
<dbReference type="InterPro" id="IPR025110">
    <property type="entry name" value="AMP-bd_C"/>
</dbReference>
<evidence type="ECO:0000313" key="5">
    <source>
        <dbReference type="EMBL" id="MCS5735162.1"/>
    </source>
</evidence>
<evidence type="ECO:0000259" key="4">
    <source>
        <dbReference type="Pfam" id="PF13193"/>
    </source>
</evidence>
<dbReference type="InterPro" id="IPR042099">
    <property type="entry name" value="ANL_N_sf"/>
</dbReference>
<comment type="similarity">
    <text evidence="1">Belongs to the ATP-dependent AMP-binding enzyme family.</text>
</comment>
<feature type="domain" description="AMP-binding enzyme C-terminal" evidence="4">
    <location>
        <begin position="429"/>
        <end position="505"/>
    </location>
</feature>
<dbReference type="RefSeq" id="WP_259540069.1">
    <property type="nucleotide sequence ID" value="NZ_JANLCJ010000005.1"/>
</dbReference>
<dbReference type="InterPro" id="IPR020845">
    <property type="entry name" value="AMP-binding_CS"/>
</dbReference>
<keyword evidence="2" id="KW-0436">Ligase</keyword>
<sequence>MREHTRTAPVAYASLEPWQRSIGEIFAESAARQPEAVYVVDGGVRADRATMARAAATVRDALLAAGVRAGDVVSMQLSNTWCTIAAMHGAWAMGAVVNPITTIYRGSELGAIFGSAAPAAVLVASTARGVDFVAQARDAVAAAGISAVVLDIDEILPAPPAAAGPLAEPAHPLAVSPVSPTDVALLMFTSGTTGTPKGVLHSHQTLLYEAASIGEVFGLDGEAVFMPSPLAHVTGLLYGVLMPLLTHGSVSLLDRWDADVAADLIEHDGCAFTVAATPFLRGLSDSYARRGTPSSLRAFVCGGADIPPTLVAEAEQTMGLRVSRTYGSTEMPTLCIVRPDDAGPDRLTSEGHLIGEADARLADDGELEVRGPELFVGYLDPRDDEPAFTNDGWFRTGDLASITPDGLITITGRRKDLIVRGGENISAKEVEDLLLTHEAILDVAMIGVPDPLMGERACAVVVLRPGAELRLADLTAHLDRRSIARQKYPELLWKVDAFPRTVSGKVQKFVLRQQAAAASAAGALERR</sequence>
<evidence type="ECO:0000313" key="6">
    <source>
        <dbReference type="Proteomes" id="UP001165586"/>
    </source>
</evidence>
<dbReference type="PROSITE" id="PS00455">
    <property type="entry name" value="AMP_BINDING"/>
    <property type="match status" value="1"/>
</dbReference>
<dbReference type="Gene3D" id="3.30.300.30">
    <property type="match status" value="1"/>
</dbReference>
<comment type="caution">
    <text evidence="5">The sequence shown here is derived from an EMBL/GenBank/DDBJ whole genome shotgun (WGS) entry which is preliminary data.</text>
</comment>
<evidence type="ECO:0000259" key="3">
    <source>
        <dbReference type="Pfam" id="PF00501"/>
    </source>
</evidence>
<dbReference type="EMBL" id="JANLCJ010000005">
    <property type="protein sequence ID" value="MCS5735162.1"/>
    <property type="molecule type" value="Genomic_DNA"/>
</dbReference>
<dbReference type="Proteomes" id="UP001165586">
    <property type="component" value="Unassembled WGS sequence"/>
</dbReference>
<organism evidence="5 6">
    <name type="scientific">Herbiconiux daphne</name>
    <dbReference type="NCBI Taxonomy" id="2970914"/>
    <lineage>
        <taxon>Bacteria</taxon>
        <taxon>Bacillati</taxon>
        <taxon>Actinomycetota</taxon>
        <taxon>Actinomycetes</taxon>
        <taxon>Micrococcales</taxon>
        <taxon>Microbacteriaceae</taxon>
        <taxon>Herbiconiux</taxon>
    </lineage>
</organism>
<reference evidence="5" key="1">
    <citation type="submission" date="2022-08" db="EMBL/GenBank/DDBJ databases">
        <authorList>
            <person name="Deng Y."/>
            <person name="Han X.-F."/>
            <person name="Zhang Y.-Q."/>
        </authorList>
    </citation>
    <scope>NUCLEOTIDE SEQUENCE</scope>
    <source>
        <strain evidence="5">CPCC 203386</strain>
    </source>
</reference>
<feature type="domain" description="AMP-dependent synthetase/ligase" evidence="3">
    <location>
        <begin position="26"/>
        <end position="379"/>
    </location>
</feature>
<gene>
    <name evidence="5" type="ORF">N1032_15555</name>
</gene>
<accession>A0ABT2H5F9</accession>
<dbReference type="PANTHER" id="PTHR43201">
    <property type="entry name" value="ACYL-COA SYNTHETASE"/>
    <property type="match status" value="1"/>
</dbReference>
<evidence type="ECO:0000256" key="2">
    <source>
        <dbReference type="ARBA" id="ARBA00022598"/>
    </source>
</evidence>
<dbReference type="InterPro" id="IPR045851">
    <property type="entry name" value="AMP-bd_C_sf"/>
</dbReference>
<dbReference type="Gene3D" id="3.40.50.12780">
    <property type="entry name" value="N-terminal domain of ligase-like"/>
    <property type="match status" value="1"/>
</dbReference>
<keyword evidence="6" id="KW-1185">Reference proteome</keyword>
<dbReference type="PANTHER" id="PTHR43201:SF5">
    <property type="entry name" value="MEDIUM-CHAIN ACYL-COA LIGASE ACSF2, MITOCHONDRIAL"/>
    <property type="match status" value="1"/>
</dbReference>
<name>A0ABT2H5F9_9MICO</name>